<feature type="non-terminal residue" evidence="1">
    <location>
        <position position="169"/>
    </location>
</feature>
<protein>
    <submittedName>
        <fullName evidence="1">Uncharacterized protein</fullName>
    </submittedName>
</protein>
<dbReference type="EMBL" id="JACEIK010002503">
    <property type="protein sequence ID" value="MCD9637523.1"/>
    <property type="molecule type" value="Genomic_DNA"/>
</dbReference>
<organism evidence="1 2">
    <name type="scientific">Datura stramonium</name>
    <name type="common">Jimsonweed</name>
    <name type="synonym">Common thornapple</name>
    <dbReference type="NCBI Taxonomy" id="4076"/>
    <lineage>
        <taxon>Eukaryota</taxon>
        <taxon>Viridiplantae</taxon>
        <taxon>Streptophyta</taxon>
        <taxon>Embryophyta</taxon>
        <taxon>Tracheophyta</taxon>
        <taxon>Spermatophyta</taxon>
        <taxon>Magnoliopsida</taxon>
        <taxon>eudicotyledons</taxon>
        <taxon>Gunneridae</taxon>
        <taxon>Pentapetalae</taxon>
        <taxon>asterids</taxon>
        <taxon>lamiids</taxon>
        <taxon>Solanales</taxon>
        <taxon>Solanaceae</taxon>
        <taxon>Solanoideae</taxon>
        <taxon>Datureae</taxon>
        <taxon>Datura</taxon>
    </lineage>
</organism>
<sequence>MIAEVVEGPRVDPDVWRDHAWYRRLQALKCLTSSILPCVVRFVVGCAQSGVAQGASHVPLGLGCDNLHALCDNGRALMNSKKHEIMFHINNESITFKAGRSHLFPIRVGDIYVVKVEHEVERVAEHTMVESSKRKKAKSCWVKKCFGGTKGRTWMRKCIPRTAHQNHDQ</sequence>
<evidence type="ECO:0000313" key="1">
    <source>
        <dbReference type="EMBL" id="MCD9637523.1"/>
    </source>
</evidence>
<gene>
    <name evidence="1" type="ORF">HAX54_020856</name>
</gene>
<accession>A0ABS8UU42</accession>
<evidence type="ECO:0000313" key="2">
    <source>
        <dbReference type="Proteomes" id="UP000823775"/>
    </source>
</evidence>
<name>A0ABS8UU42_DATST</name>
<dbReference type="Proteomes" id="UP000823775">
    <property type="component" value="Unassembled WGS sequence"/>
</dbReference>
<reference evidence="1 2" key="1">
    <citation type="journal article" date="2021" name="BMC Genomics">
        <title>Datura genome reveals duplications of psychoactive alkaloid biosynthetic genes and high mutation rate following tissue culture.</title>
        <authorList>
            <person name="Rajewski A."/>
            <person name="Carter-House D."/>
            <person name="Stajich J."/>
            <person name="Litt A."/>
        </authorList>
    </citation>
    <scope>NUCLEOTIDE SEQUENCE [LARGE SCALE GENOMIC DNA]</scope>
    <source>
        <strain evidence="1">AR-01</strain>
    </source>
</reference>
<comment type="caution">
    <text evidence="1">The sequence shown here is derived from an EMBL/GenBank/DDBJ whole genome shotgun (WGS) entry which is preliminary data.</text>
</comment>
<keyword evidence="2" id="KW-1185">Reference proteome</keyword>
<proteinExistence type="predicted"/>